<dbReference type="InterPro" id="IPR025240">
    <property type="entry name" value="DUF4189"/>
</dbReference>
<evidence type="ECO:0000313" key="3">
    <source>
        <dbReference type="Proteomes" id="UP001635788"/>
    </source>
</evidence>
<reference evidence="2 3" key="1">
    <citation type="submission" date="2024-12" db="EMBL/GenBank/DDBJ databases">
        <authorList>
            <person name="Alaofin S."/>
            <person name="Velasco D."/>
            <person name="Li D."/>
            <person name="Baldwin T."/>
            <person name="Liu Z."/>
            <person name="Schachterle J.K."/>
        </authorList>
    </citation>
    <scope>NUCLEOTIDE SEQUENCE [LARGE SCALE GENOMIC DNA]</scope>
    <source>
        <strain evidence="2 3">B1</strain>
    </source>
</reference>
<keyword evidence="3" id="KW-1185">Reference proteome</keyword>
<accession>A0ABW9KUY2</accession>
<sequence length="160" mass="17116">MNKRTNLIFISIVWCCFCLDASGQTRCPVGVQAGSSQCLPDDEDAAPARPTGEWIKTWGALAASNEAHGSWSTTGKFTEEDARRDVLDRCYETGASDCGVITTYFNQCIAAVGSSESGISIGKGKDESAAKSFALKECGKHGGGCVVKFSECTDPFFKKY</sequence>
<name>A0ABW9KUY2_XANCT</name>
<evidence type="ECO:0000259" key="1">
    <source>
        <dbReference type="Pfam" id="PF13827"/>
    </source>
</evidence>
<organism evidence="2 3">
    <name type="scientific">Xanthomonas translucens pv. translucens</name>
    <dbReference type="NCBI Taxonomy" id="134875"/>
    <lineage>
        <taxon>Bacteria</taxon>
        <taxon>Pseudomonadati</taxon>
        <taxon>Pseudomonadota</taxon>
        <taxon>Gammaproteobacteria</taxon>
        <taxon>Lysobacterales</taxon>
        <taxon>Lysobacteraceae</taxon>
        <taxon>Xanthomonas</taxon>
        <taxon>Xanthomonas translucens group</taxon>
    </lineage>
</organism>
<dbReference type="EMBL" id="JBKAMQ010000002">
    <property type="protein sequence ID" value="MFN6506355.1"/>
    <property type="molecule type" value="Genomic_DNA"/>
</dbReference>
<dbReference type="RefSeq" id="WP_080603155.1">
    <property type="nucleotide sequence ID" value="NZ_CP064001.1"/>
</dbReference>
<comment type="caution">
    <text evidence="2">The sequence shown here is derived from an EMBL/GenBank/DDBJ whole genome shotgun (WGS) entry which is preliminary data.</text>
</comment>
<gene>
    <name evidence="2" type="ORF">ACK3FC_03660</name>
</gene>
<dbReference type="Proteomes" id="UP001635788">
    <property type="component" value="Unassembled WGS sequence"/>
</dbReference>
<dbReference type="Pfam" id="PF13827">
    <property type="entry name" value="DUF4189"/>
    <property type="match status" value="1"/>
</dbReference>
<feature type="domain" description="DUF4189" evidence="1">
    <location>
        <begin position="58"/>
        <end position="152"/>
    </location>
</feature>
<proteinExistence type="predicted"/>
<protein>
    <submittedName>
        <fullName evidence="2">DUF4189 domain-containing protein</fullName>
    </submittedName>
</protein>
<evidence type="ECO:0000313" key="2">
    <source>
        <dbReference type="EMBL" id="MFN6506355.1"/>
    </source>
</evidence>